<feature type="region of interest" description="Disordered" evidence="3">
    <location>
        <begin position="984"/>
        <end position="1032"/>
    </location>
</feature>
<dbReference type="Pfam" id="PF02854">
    <property type="entry name" value="MIF4G"/>
    <property type="match status" value="2"/>
</dbReference>
<dbReference type="EMBL" id="CM000641">
    <property type="protein sequence ID" value="EED93559.1"/>
    <property type="molecule type" value="Genomic_DNA"/>
</dbReference>
<accession>B8C0R2</accession>
<feature type="compositionally biased region" description="Basic and acidic residues" evidence="3">
    <location>
        <begin position="293"/>
        <end position="306"/>
    </location>
</feature>
<evidence type="ECO:0000256" key="2">
    <source>
        <dbReference type="ARBA" id="ARBA00022490"/>
    </source>
</evidence>
<dbReference type="GO" id="GO:0003723">
    <property type="term" value="F:RNA binding"/>
    <property type="evidence" value="ECO:0007669"/>
    <property type="project" value="InterPro"/>
</dbReference>
<dbReference type="eggNOG" id="KOG2051">
    <property type="taxonomic scope" value="Eukaryota"/>
</dbReference>
<feature type="domain" description="MIF4G" evidence="4">
    <location>
        <begin position="631"/>
        <end position="869"/>
    </location>
</feature>
<dbReference type="Proteomes" id="UP000001449">
    <property type="component" value="Chromosome 4"/>
</dbReference>
<dbReference type="PANTHER" id="PTHR12839">
    <property type="entry name" value="NONSENSE-MEDIATED MRNA DECAY PROTEIN 2 UP-FRAMESHIFT SUPPRESSOR 2"/>
    <property type="match status" value="1"/>
</dbReference>
<feature type="region of interest" description="Disordered" evidence="3">
    <location>
        <begin position="872"/>
        <end position="955"/>
    </location>
</feature>
<dbReference type="InterPro" id="IPR039762">
    <property type="entry name" value="Nmd2/UPF2"/>
</dbReference>
<dbReference type="AlphaFoldDB" id="B8C0R2"/>
<keyword evidence="6" id="KW-1185">Reference proteome</keyword>
<dbReference type="InterPro" id="IPR003890">
    <property type="entry name" value="MIF4G-like_typ-3"/>
</dbReference>
<dbReference type="PANTHER" id="PTHR12839:SF7">
    <property type="entry name" value="REGULATOR OF NONSENSE TRANSCRIPTS 2"/>
    <property type="match status" value="1"/>
</dbReference>
<dbReference type="GO" id="GO:0000184">
    <property type="term" value="P:nuclear-transcribed mRNA catabolic process, nonsense-mediated decay"/>
    <property type="evidence" value="ECO:0000318"/>
    <property type="project" value="GO_Central"/>
</dbReference>
<feature type="region of interest" description="Disordered" evidence="3">
    <location>
        <begin position="1120"/>
        <end position="1155"/>
    </location>
</feature>
<feature type="compositionally biased region" description="Acidic residues" evidence="3">
    <location>
        <begin position="874"/>
        <end position="892"/>
    </location>
</feature>
<dbReference type="GO" id="GO:0005737">
    <property type="term" value="C:cytoplasm"/>
    <property type="evidence" value="ECO:0000318"/>
    <property type="project" value="GO_Central"/>
</dbReference>
<feature type="region of interest" description="Disordered" evidence="3">
    <location>
        <begin position="275"/>
        <end position="316"/>
    </location>
</feature>
<dbReference type="PaxDb" id="35128-Thaps262352"/>
<dbReference type="RefSeq" id="XP_002290022.1">
    <property type="nucleotide sequence ID" value="XM_002289986.1"/>
</dbReference>
<sequence length="1155" mass="127624">SDLKKCTAFVKKIKSGTFPTPNELSSSSSPIKTLNLSRYVEEVAAAILESGGPNNKMKLADAPGVVMLCVEMHRRYSGFSAVLIPSLLAGVTGNNNGGSSGGDGETTCLPRRICLRLLTEFILHGIITDVKPIAKIVAEAAGAPSSSETNSDKEYVVTDANAVVTFAKTGGMEILGVVPRTATSVMESFKATTPYARAVPPPVITTLHAHCMGAYRTLSHSYLATHRRLIKLEKRCEQDRLLQGNLSEAREKGLKDAQNLLDSLKKSVETLSDALDVDPPMLPTEEENATETTDGKGIELWTKNENDPTDEERDARLGPFDDEETRAFYCDVPDFLATKPPALLGVSPADLEKQKERNARQYGGLTGGEESELAAMEVEVVESLAHDDVMEEMEGADGEDVVMEEGGDAKGDENGKAMSDTPHYKLMVLLEQELPEASRRETIDELADRFCVNHGSNKISRKRLYKTLFLVPRTRLDLLPYYSRFAAIMDHVYSDSTLVTELEQQMHGQARFKKNQNIESRLRTARYLSELTKFRVAPPIVILRGIKRCLEDFNGYNIDVACCMLESCGRYLFRMKHTHKKLSELMDTMMRIKKARNLDERHVAMITSAFFMVNPPPQSSRPTKEVPPLESYLRYLLMSRLEADDKSVSFVSKQIQRMPWSDPSLDCGALVCKYMLKACRKGRYKATKAIASLAANLKRTKPEVPARFIDDVLEDIQWFMEHPQFRDHQRTIVGARVFGELYCASAIPASTVFEVMHHILNFGHDIPDALRQASDNQETFAPLDPPSAVFRIKLVCTILDTVSSHIVSVSNKTKIELILASLQRYLFVKPTLPSDGKCILFISRLINDFISEARATTRLLAQAGLVESASTGDLLDDENMDGSVEMTDEEESLERGDSLEGDSDDEESTVASEMETEVAPEECDSESDTDESEVDEEESDNEEEDGIDEAAAEAAYIRQLQDEAFESELRKLTMDALERGKMSARTGAGGKVSSQMPAAPQFAKKPGVAEPKQESEVDPTTNPFGGSEGMSFKLLKKGNKGKMEEKQFLVPTSTNLARRATKVDDEAVKEKEMIKARVLQYEAESADAGGNVYLDETKLQSIRNRPLTMEVLDKTFGKGNGAPYKVSSLRRPPVPGRGRGGGRLFNPGRGGAGRG</sequence>
<dbReference type="KEGG" id="tps:THAPSDRAFT_262352"/>
<dbReference type="FunFam" id="1.25.40.180:FF:000080">
    <property type="entry name" value="Chromosome 9, whole genome shotgun sequence"/>
    <property type="match status" value="1"/>
</dbReference>
<feature type="compositionally biased region" description="Gly residues" evidence="3">
    <location>
        <begin position="1137"/>
        <end position="1155"/>
    </location>
</feature>
<dbReference type="OMA" id="DFQHHQI"/>
<evidence type="ECO:0000256" key="1">
    <source>
        <dbReference type="ARBA" id="ARBA00004496"/>
    </source>
</evidence>
<evidence type="ECO:0000256" key="3">
    <source>
        <dbReference type="SAM" id="MobiDB-lite"/>
    </source>
</evidence>
<reference evidence="5 6" key="1">
    <citation type="journal article" date="2004" name="Science">
        <title>The genome of the diatom Thalassiosira pseudonana: ecology, evolution, and metabolism.</title>
        <authorList>
            <person name="Armbrust E.V."/>
            <person name="Berges J.A."/>
            <person name="Bowler C."/>
            <person name="Green B.R."/>
            <person name="Martinez D."/>
            <person name="Putnam N.H."/>
            <person name="Zhou S."/>
            <person name="Allen A.E."/>
            <person name="Apt K.E."/>
            <person name="Bechner M."/>
            <person name="Brzezinski M.A."/>
            <person name="Chaal B.K."/>
            <person name="Chiovitti A."/>
            <person name="Davis A.K."/>
            <person name="Demarest M.S."/>
            <person name="Detter J.C."/>
            <person name="Glavina T."/>
            <person name="Goodstein D."/>
            <person name="Hadi M.Z."/>
            <person name="Hellsten U."/>
            <person name="Hildebrand M."/>
            <person name="Jenkins B.D."/>
            <person name="Jurka J."/>
            <person name="Kapitonov V.V."/>
            <person name="Kroger N."/>
            <person name="Lau W.W."/>
            <person name="Lane T.W."/>
            <person name="Larimer F.W."/>
            <person name="Lippmeier J.C."/>
            <person name="Lucas S."/>
            <person name="Medina M."/>
            <person name="Montsant A."/>
            <person name="Obornik M."/>
            <person name="Parker M.S."/>
            <person name="Palenik B."/>
            <person name="Pazour G.J."/>
            <person name="Richardson P.M."/>
            <person name="Rynearson T.A."/>
            <person name="Saito M.A."/>
            <person name="Schwartz D.C."/>
            <person name="Thamatrakoln K."/>
            <person name="Valentin K."/>
            <person name="Vardi A."/>
            <person name="Wilkerson F.P."/>
            <person name="Rokhsar D.S."/>
        </authorList>
    </citation>
    <scope>NUCLEOTIDE SEQUENCE [LARGE SCALE GENOMIC DNA]</scope>
    <source>
        <strain evidence="5 6">CCMP1335</strain>
    </source>
</reference>
<dbReference type="InterPro" id="IPR007193">
    <property type="entry name" value="Upf2/Nmd2_C"/>
</dbReference>
<dbReference type="GO" id="GO:0035145">
    <property type="term" value="C:exon-exon junction complex"/>
    <property type="evidence" value="ECO:0000318"/>
    <property type="project" value="GO_Central"/>
</dbReference>
<evidence type="ECO:0000313" key="6">
    <source>
        <dbReference type="Proteomes" id="UP000001449"/>
    </source>
</evidence>
<feature type="compositionally biased region" description="Acidic residues" evidence="3">
    <location>
        <begin position="899"/>
        <end position="951"/>
    </location>
</feature>
<keyword evidence="2" id="KW-0963">Cytoplasm</keyword>
<organism evidence="5 6">
    <name type="scientific">Thalassiosira pseudonana</name>
    <name type="common">Marine diatom</name>
    <name type="synonym">Cyclotella nana</name>
    <dbReference type="NCBI Taxonomy" id="35128"/>
    <lineage>
        <taxon>Eukaryota</taxon>
        <taxon>Sar</taxon>
        <taxon>Stramenopiles</taxon>
        <taxon>Ochrophyta</taxon>
        <taxon>Bacillariophyta</taxon>
        <taxon>Coscinodiscophyceae</taxon>
        <taxon>Thalassiosirophycidae</taxon>
        <taxon>Thalassiosirales</taxon>
        <taxon>Thalassiosiraceae</taxon>
        <taxon>Thalassiosira</taxon>
    </lineage>
</organism>
<feature type="non-terminal residue" evidence="5">
    <location>
        <position position="1155"/>
    </location>
</feature>
<dbReference type="STRING" id="35128.B8C0R2"/>
<dbReference type="SMART" id="SM00543">
    <property type="entry name" value="MIF4G"/>
    <property type="match status" value="2"/>
</dbReference>
<feature type="domain" description="MIF4G" evidence="4">
    <location>
        <begin position="427"/>
        <end position="616"/>
    </location>
</feature>
<dbReference type="Pfam" id="PF04050">
    <property type="entry name" value="Upf2"/>
    <property type="match status" value="1"/>
</dbReference>
<dbReference type="Gene3D" id="1.25.40.180">
    <property type="match status" value="3"/>
</dbReference>
<name>B8C0R2_THAPS</name>
<comment type="subcellular location">
    <subcellularLocation>
        <location evidence="1">Cytoplasm</location>
    </subcellularLocation>
</comment>
<dbReference type="InParanoid" id="B8C0R2"/>
<reference evidence="5 6" key="2">
    <citation type="journal article" date="2008" name="Nature">
        <title>The Phaeodactylum genome reveals the evolutionary history of diatom genomes.</title>
        <authorList>
            <person name="Bowler C."/>
            <person name="Allen A.E."/>
            <person name="Badger J.H."/>
            <person name="Grimwood J."/>
            <person name="Jabbari K."/>
            <person name="Kuo A."/>
            <person name="Maheswari U."/>
            <person name="Martens C."/>
            <person name="Maumus F."/>
            <person name="Otillar R.P."/>
            <person name="Rayko E."/>
            <person name="Salamov A."/>
            <person name="Vandepoele K."/>
            <person name="Beszteri B."/>
            <person name="Gruber A."/>
            <person name="Heijde M."/>
            <person name="Katinka M."/>
            <person name="Mock T."/>
            <person name="Valentin K."/>
            <person name="Verret F."/>
            <person name="Berges J.A."/>
            <person name="Brownlee C."/>
            <person name="Cadoret J.P."/>
            <person name="Chiovitti A."/>
            <person name="Choi C.J."/>
            <person name="Coesel S."/>
            <person name="De Martino A."/>
            <person name="Detter J.C."/>
            <person name="Durkin C."/>
            <person name="Falciatore A."/>
            <person name="Fournet J."/>
            <person name="Haruta M."/>
            <person name="Huysman M.J."/>
            <person name="Jenkins B.D."/>
            <person name="Jiroutova K."/>
            <person name="Jorgensen R.E."/>
            <person name="Joubert Y."/>
            <person name="Kaplan A."/>
            <person name="Kroger N."/>
            <person name="Kroth P.G."/>
            <person name="La Roche J."/>
            <person name="Lindquist E."/>
            <person name="Lommer M."/>
            <person name="Martin-Jezequel V."/>
            <person name="Lopez P.J."/>
            <person name="Lucas S."/>
            <person name="Mangogna M."/>
            <person name="McGinnis K."/>
            <person name="Medlin L.K."/>
            <person name="Montsant A."/>
            <person name="Oudot-Le Secq M.P."/>
            <person name="Napoli C."/>
            <person name="Obornik M."/>
            <person name="Parker M.S."/>
            <person name="Petit J.L."/>
            <person name="Porcel B.M."/>
            <person name="Poulsen N."/>
            <person name="Robison M."/>
            <person name="Rychlewski L."/>
            <person name="Rynearson T.A."/>
            <person name="Schmutz J."/>
            <person name="Shapiro H."/>
            <person name="Siaut M."/>
            <person name="Stanley M."/>
            <person name="Sussman M.R."/>
            <person name="Taylor A.R."/>
            <person name="Vardi A."/>
            <person name="von Dassow P."/>
            <person name="Vyverman W."/>
            <person name="Willis A."/>
            <person name="Wyrwicz L.S."/>
            <person name="Rokhsar D.S."/>
            <person name="Weissenbach J."/>
            <person name="Armbrust E.V."/>
            <person name="Green B.R."/>
            <person name="Van de Peer Y."/>
            <person name="Grigoriev I.V."/>
        </authorList>
    </citation>
    <scope>NUCLEOTIDE SEQUENCE [LARGE SCALE GENOMIC DNA]</scope>
    <source>
        <strain evidence="5 6">CCMP1335</strain>
    </source>
</reference>
<dbReference type="GeneID" id="7446707"/>
<dbReference type="HOGENOM" id="CLU_002633_0_0_1"/>
<evidence type="ECO:0000313" key="5">
    <source>
        <dbReference type="EMBL" id="EED93559.1"/>
    </source>
</evidence>
<protein>
    <recommendedName>
        <fullName evidence="4">MIF4G domain-containing protein</fullName>
    </recommendedName>
</protein>
<dbReference type="InterPro" id="IPR016024">
    <property type="entry name" value="ARM-type_fold"/>
</dbReference>
<proteinExistence type="predicted"/>
<gene>
    <name evidence="5" type="ORF">THAPSDRAFT_262352</name>
</gene>
<dbReference type="SUPFAM" id="SSF48371">
    <property type="entry name" value="ARM repeat"/>
    <property type="match status" value="2"/>
</dbReference>
<evidence type="ECO:0000259" key="4">
    <source>
        <dbReference type="SMART" id="SM00543"/>
    </source>
</evidence>